<evidence type="ECO:0000313" key="12">
    <source>
        <dbReference type="EMBL" id="RRT74365.1"/>
    </source>
</evidence>
<feature type="active site" description="Charge relay system" evidence="6 7">
    <location>
        <position position="146"/>
    </location>
</feature>
<evidence type="ECO:0000313" key="13">
    <source>
        <dbReference type="Proteomes" id="UP000287651"/>
    </source>
</evidence>
<feature type="signal peptide" evidence="8">
    <location>
        <begin position="1"/>
        <end position="26"/>
    </location>
</feature>
<feature type="active site" description="Charge relay system" evidence="6 7">
    <location>
        <position position="538"/>
    </location>
</feature>
<dbReference type="Gene3D" id="3.40.50.200">
    <property type="entry name" value="Peptidase S8/S53 domain"/>
    <property type="match status" value="1"/>
</dbReference>
<evidence type="ECO:0000256" key="1">
    <source>
        <dbReference type="ARBA" id="ARBA00011073"/>
    </source>
</evidence>
<dbReference type="PRINTS" id="PR00723">
    <property type="entry name" value="SUBTILISIN"/>
</dbReference>
<dbReference type="GO" id="GO:0006508">
    <property type="term" value="P:proteolysis"/>
    <property type="evidence" value="ECO:0007669"/>
    <property type="project" value="UniProtKB-KW"/>
</dbReference>
<dbReference type="InterPro" id="IPR041469">
    <property type="entry name" value="Subtilisin-like_FN3"/>
</dbReference>
<accession>A0A427ADN2</accession>
<keyword evidence="4 7" id="KW-0378">Hydrolase</keyword>
<dbReference type="AlphaFoldDB" id="A0A427ADN2"/>
<dbReference type="SUPFAM" id="SSF52743">
    <property type="entry name" value="Subtilisin-like"/>
    <property type="match status" value="1"/>
</dbReference>
<dbReference type="InterPro" id="IPR010259">
    <property type="entry name" value="S8pro/Inhibitor_I9"/>
</dbReference>
<dbReference type="PANTHER" id="PTHR10795">
    <property type="entry name" value="PROPROTEIN CONVERTASE SUBTILISIN/KEXIN"/>
    <property type="match status" value="1"/>
</dbReference>
<evidence type="ECO:0000256" key="8">
    <source>
        <dbReference type="SAM" id="SignalP"/>
    </source>
</evidence>
<feature type="domain" description="Subtilisin-like protease fibronectin type-III" evidence="11">
    <location>
        <begin position="652"/>
        <end position="754"/>
    </location>
</feature>
<evidence type="ECO:0000256" key="6">
    <source>
        <dbReference type="PIRSR" id="PIRSR615500-1"/>
    </source>
</evidence>
<reference evidence="12 13" key="1">
    <citation type="journal article" date="2014" name="Agronomy (Basel)">
        <title>A Draft Genome Sequence for Ensete ventricosum, the Drought-Tolerant Tree Against Hunger.</title>
        <authorList>
            <person name="Harrison J."/>
            <person name="Moore K.A."/>
            <person name="Paszkiewicz K."/>
            <person name="Jones T."/>
            <person name="Grant M."/>
            <person name="Ambacheew D."/>
            <person name="Muzemil S."/>
            <person name="Studholme D.J."/>
        </authorList>
    </citation>
    <scope>NUCLEOTIDE SEQUENCE [LARGE SCALE GENOMIC DNA]</scope>
</reference>
<feature type="domain" description="Peptidase S8/S53" evidence="9">
    <location>
        <begin position="137"/>
        <end position="583"/>
    </location>
</feature>
<dbReference type="InterPro" id="IPR015500">
    <property type="entry name" value="Peptidase_S8_subtilisin-rel"/>
</dbReference>
<comment type="similarity">
    <text evidence="1 7">Belongs to the peptidase S8 family.</text>
</comment>
<evidence type="ECO:0000256" key="3">
    <source>
        <dbReference type="ARBA" id="ARBA00022729"/>
    </source>
</evidence>
<dbReference type="Pfam" id="PF05922">
    <property type="entry name" value="Inhibitor_I9"/>
    <property type="match status" value="1"/>
</dbReference>
<dbReference type="Proteomes" id="UP000287651">
    <property type="component" value="Unassembled WGS sequence"/>
</dbReference>
<evidence type="ECO:0000259" key="10">
    <source>
        <dbReference type="Pfam" id="PF05922"/>
    </source>
</evidence>
<dbReference type="InterPro" id="IPR000209">
    <property type="entry name" value="Peptidase_S8/S53_dom"/>
</dbReference>
<evidence type="ECO:0000259" key="9">
    <source>
        <dbReference type="Pfam" id="PF00082"/>
    </source>
</evidence>
<dbReference type="Pfam" id="PF00082">
    <property type="entry name" value="Peptidase_S8"/>
    <property type="match status" value="1"/>
</dbReference>
<feature type="domain" description="Inhibitor I9" evidence="10">
    <location>
        <begin position="30"/>
        <end position="114"/>
    </location>
</feature>
<dbReference type="InterPro" id="IPR045051">
    <property type="entry name" value="SBT"/>
</dbReference>
<proteinExistence type="inferred from homology"/>
<name>A0A427ADN2_ENSVE</name>
<dbReference type="GO" id="GO:0004252">
    <property type="term" value="F:serine-type endopeptidase activity"/>
    <property type="evidence" value="ECO:0007669"/>
    <property type="project" value="UniProtKB-UniRule"/>
</dbReference>
<dbReference type="Gene3D" id="2.60.40.2310">
    <property type="match status" value="1"/>
</dbReference>
<gene>
    <name evidence="12" type="ORF">B296_00020524</name>
</gene>
<feature type="active site" description="Charge relay system" evidence="6 7">
    <location>
        <position position="206"/>
    </location>
</feature>
<comment type="caution">
    <text evidence="12">The sequence shown here is derived from an EMBL/GenBank/DDBJ whole genome shotgun (WGS) entry which is preliminary data.</text>
</comment>
<organism evidence="12 13">
    <name type="scientific">Ensete ventricosum</name>
    <name type="common">Abyssinian banana</name>
    <name type="synonym">Musa ensete</name>
    <dbReference type="NCBI Taxonomy" id="4639"/>
    <lineage>
        <taxon>Eukaryota</taxon>
        <taxon>Viridiplantae</taxon>
        <taxon>Streptophyta</taxon>
        <taxon>Embryophyta</taxon>
        <taxon>Tracheophyta</taxon>
        <taxon>Spermatophyta</taxon>
        <taxon>Magnoliopsida</taxon>
        <taxon>Liliopsida</taxon>
        <taxon>Zingiberales</taxon>
        <taxon>Musaceae</taxon>
        <taxon>Ensete</taxon>
    </lineage>
</organism>
<dbReference type="Gene3D" id="3.30.70.80">
    <property type="entry name" value="Peptidase S8 propeptide/proteinase inhibitor I9"/>
    <property type="match status" value="1"/>
</dbReference>
<evidence type="ECO:0000256" key="7">
    <source>
        <dbReference type="PROSITE-ProRule" id="PRU01240"/>
    </source>
</evidence>
<dbReference type="PROSITE" id="PS00137">
    <property type="entry name" value="SUBTILASE_HIS"/>
    <property type="match status" value="1"/>
</dbReference>
<sequence length="763" mass="80230">MASSAPLLLFLHACLLLLLPLLPTSAQRSTYVIHMNTSSMPASHPTHHDWYAAILENMSLATPNSTTSGRPHLLHTYHHALTGFAAALTADELRAIEGSSGFVAAYPDLEIKLHTTRTPQFLYLNHDTGLWPSSSYGDGVVIGVIDSGVWSESPSFNDGGMSPAPGWWNGTCELGTRCNWKLIGARSFNVSWSPADGGSARDNDGHGTLVASVAAGAPVSGASFFGYANGTAVGMAPRAWISVYEVADARALAAFTANVLAAMDAAIADRVDVISIAMGLTDLVPLYKDPFAIASFSAMKEGITVVFSAGNDGPWNYTVTNAFPWAITVGGSSVDRSLTGTLTVYGRRFTGVSLYPVSKLLVDLPLVYNAAISQCSSSELISQAAAGKIVVCHGLGGIDSLFYQIAAVNASEAAAAVFVTDDALFLEVGEFACPAIALDLDTGEALVRYISSLPYPTASMVFQETETQVSGFRGPVIAAPAIGTYSSRGPSLISPDILKPDVVAPGTRILGAWPTNKPAATAGAMSLASPFAVRSGTSLASAHVAGIAALLQGAKYHSWSPAAIRSAMMTTAYQLDNTGDPIKDSAANSEATPLGMGAGHVDPNRALHPGLVYDAGEADYVSFLCSQGFSQEQVMAIVGVDSYDCSSPSPHLNYPSFIAFFPQAQSPEPQSFKRTVTNVDWKPAVYRAFVRHPVGFTVTVQPEVLVFNATTAINTADFVLAIVQNEEPVAMVSSGSLTWVHEELTYTVRSPIVVVAETAPAFP</sequence>
<evidence type="ECO:0000256" key="4">
    <source>
        <dbReference type="ARBA" id="ARBA00022801"/>
    </source>
</evidence>
<dbReference type="CDD" id="cd02120">
    <property type="entry name" value="PA_subtilisin_like"/>
    <property type="match status" value="1"/>
</dbReference>
<feature type="chain" id="PRO_5019119456" description="Peptidase S8/S53 domain-containing protein" evidence="8">
    <location>
        <begin position="27"/>
        <end position="763"/>
    </location>
</feature>
<dbReference type="InterPro" id="IPR037045">
    <property type="entry name" value="S8pro/Inhibitor_I9_sf"/>
</dbReference>
<dbReference type="Gene3D" id="3.50.30.30">
    <property type="match status" value="1"/>
</dbReference>
<evidence type="ECO:0000256" key="5">
    <source>
        <dbReference type="ARBA" id="ARBA00022825"/>
    </source>
</evidence>
<protein>
    <recommendedName>
        <fullName evidence="14">Peptidase S8/S53 domain-containing protein</fullName>
    </recommendedName>
</protein>
<evidence type="ECO:0008006" key="14">
    <source>
        <dbReference type="Google" id="ProtNLM"/>
    </source>
</evidence>
<dbReference type="EMBL" id="AMZH03002794">
    <property type="protein sequence ID" value="RRT74365.1"/>
    <property type="molecule type" value="Genomic_DNA"/>
</dbReference>
<dbReference type="FunFam" id="3.30.70.80:FF:000003">
    <property type="entry name" value="Subtilisin-like protease SBT1.9"/>
    <property type="match status" value="1"/>
</dbReference>
<dbReference type="Pfam" id="PF17766">
    <property type="entry name" value="fn3_6"/>
    <property type="match status" value="1"/>
</dbReference>
<dbReference type="InterPro" id="IPR036852">
    <property type="entry name" value="Peptidase_S8/S53_dom_sf"/>
</dbReference>
<evidence type="ECO:0000256" key="2">
    <source>
        <dbReference type="ARBA" id="ARBA00022670"/>
    </source>
</evidence>
<dbReference type="PROSITE" id="PS51892">
    <property type="entry name" value="SUBTILASE"/>
    <property type="match status" value="1"/>
</dbReference>
<dbReference type="InterPro" id="IPR022398">
    <property type="entry name" value="Peptidase_S8_His-AS"/>
</dbReference>
<keyword evidence="2 7" id="KW-0645">Protease</keyword>
<keyword evidence="3 8" id="KW-0732">Signal</keyword>
<evidence type="ECO:0000259" key="11">
    <source>
        <dbReference type="Pfam" id="PF17766"/>
    </source>
</evidence>
<keyword evidence="5 7" id="KW-0720">Serine protease</keyword>